<evidence type="ECO:0000256" key="6">
    <source>
        <dbReference type="SAM" id="MobiDB-lite"/>
    </source>
</evidence>
<feature type="domain" description="Enhancer of mRNA-decapping protein 4 C-terminal" evidence="7">
    <location>
        <begin position="1251"/>
        <end position="1373"/>
    </location>
</feature>
<dbReference type="Pfam" id="PF21289">
    <property type="entry name" value="EDC4_C"/>
    <property type="match status" value="1"/>
</dbReference>
<feature type="region of interest" description="Disordered" evidence="6">
    <location>
        <begin position="1"/>
        <end position="49"/>
    </location>
</feature>
<sequence>MSAETNNISSSSSAEEVSTSNNAQTSVVSSSNTQQSTQAPTTVQNHPGSLFGVVRGKIVQPFKTRTKLINNPALVPPVLPVPTYPVATTYSTVSKFKYVKPGLDKTKVQNTATTLVNRKFVPDVTHAENVKPTDDTPASVAANNLAASATKPTQKPLTELGIQKLKLERKQQELNAVINELNKKKKEALLLAAASQKQSAYTYQNENLCIVNKYKKATSLAPVPIVEYKPTPLTAPPSVTTPSTPSPSVPPSSNGQVPPGPPPSIGEDYNVPPGGQVPTVISQVPTRMSMAPGPQNQGMHYAPGPGGPRFVRHPGPPPHRMPLHRMRPPPPQHFLPPGPHQPPQGLPGPPSQGGPPPPDFIPPPFNQPPPSHLPPPPLMNRGHPPPGLHLPPPPNNQWPPGPPAMCPPPPQPAQLGPPPPLFEQRPPPPMGYRLPPPALQGYVGPPPPGDPMLGPPPMRPGPPQGPPLGPPPPDFRQPPPGMQLPPLGLPPPNMGENYGPPPPGFNQFPERPPGVARRERSRSLSPYHPPLRRRSYSRSRSRSPRRFLRSPPRRSPRPRSRSPRRSPPPRLRSPPPRSRSRSRSPYGRPPPPARLRSRSPADRGPYRFRKRRSFSPPSPRRRLPPPRRSRSRSPLPHPRRRFSRSPPPRHAPAPVEGNFSVTTKFTRLRDGDRSDNDNEEETGPTGEQQDRTESETETRTVIVAAAADERQDEDKKHGGDSSETAAAVKNVAEEEKKQEVEEEEEEEEDLANTTVIDKPTVQPVNVPSSHLQDVLDSDLITKKLEAYITQAHQTSPLPSHASQHLDLMTPDAFTSSASLHNSPHGLHPTTNEVLGSISIVDVTTLENKIKSKVASNANSTGGGSNYRDVSSGSSPSREVEEIMQPYATETSIPPPQDIGQEGVSNVDATDWPEAPPIHKIKTEKKTPQQDQTQAKKQRAYNGGTVFNEELGVVPLDPALESIVISLQKMALSIQTLSTQVGNTVTVLQQNKAAIECQAQQLAALEKRLDVKPATVAADAKEERRQSELLVSQITQSVQNIISDKVQSLIMTQFNTTVLPALLESMTPLKNQLRSELSQKLTATDHLLKENLSKVVQSKTVLDTITSAVLQNLQSNMRDCFKEYFRKSVQDYQKCSHTMFKQLSETYEQGVRAILAELTQSSEGVRKQTLECVSQVHHVSESLNAANRNLNVAFSNSLINMETNINETLTKHLSSQKAVLEGAVLSAVQSRTVTPVPTPTSAQQLQLHQNQIKAFLVQKQYNAAFLKALTAQNLPLVLSVCESVEPSVLFDTGVNACPLEQHVLISLIQQLGGDLASQSQLKCTYIDEALGALDLNNSSTREHAPKIIKDTLNRLKTFSLSNPGHSAVKHVKRLERVIQGVLRDFEGRG</sequence>
<evidence type="ECO:0000256" key="3">
    <source>
        <dbReference type="ARBA" id="ARBA00022574"/>
    </source>
</evidence>
<evidence type="ECO:0000259" key="7">
    <source>
        <dbReference type="Pfam" id="PF21289"/>
    </source>
</evidence>
<dbReference type="Gene3D" id="1.10.220.100">
    <property type="entry name" value="conserved c-terminal region of ge- 1"/>
    <property type="match status" value="1"/>
</dbReference>
<keyword evidence="3" id="KW-0853">WD repeat</keyword>
<name>A0A8D8WKW9_9HEMI</name>
<dbReference type="InterPro" id="IPR045152">
    <property type="entry name" value="EDC4-like"/>
</dbReference>
<keyword evidence="2" id="KW-0963">Cytoplasm</keyword>
<feature type="region of interest" description="Disordered" evidence="6">
    <location>
        <begin position="234"/>
        <end position="769"/>
    </location>
</feature>
<feature type="compositionally biased region" description="Low complexity" evidence="6">
    <location>
        <begin position="234"/>
        <end position="243"/>
    </location>
</feature>
<dbReference type="GO" id="GO:0000932">
    <property type="term" value="C:P-body"/>
    <property type="evidence" value="ECO:0007669"/>
    <property type="project" value="TreeGrafter"/>
</dbReference>
<evidence type="ECO:0000256" key="4">
    <source>
        <dbReference type="ARBA" id="ARBA00022737"/>
    </source>
</evidence>
<proteinExistence type="predicted"/>
<dbReference type="EMBL" id="HBUF01203247">
    <property type="protein sequence ID" value="CAG6662658.1"/>
    <property type="molecule type" value="Transcribed_RNA"/>
</dbReference>
<dbReference type="GO" id="GO:0031087">
    <property type="term" value="P:deadenylation-independent decapping of nuclear-transcribed mRNA"/>
    <property type="evidence" value="ECO:0007669"/>
    <property type="project" value="InterPro"/>
</dbReference>
<dbReference type="InterPro" id="IPR049404">
    <property type="entry name" value="EDC4_C"/>
</dbReference>
<feature type="compositionally biased region" description="Polar residues" evidence="6">
    <location>
        <begin position="867"/>
        <end position="876"/>
    </location>
</feature>
<feature type="compositionally biased region" description="Basic and acidic residues" evidence="6">
    <location>
        <begin position="707"/>
        <end position="720"/>
    </location>
</feature>
<dbReference type="PANTHER" id="PTHR15598">
    <property type="entry name" value="ENHANCER OF MRNA-DECAPPING PROTEIN 4"/>
    <property type="match status" value="1"/>
</dbReference>
<feature type="compositionally biased region" description="Basic residues" evidence="6">
    <location>
        <begin position="530"/>
        <end position="564"/>
    </location>
</feature>
<organism evidence="8">
    <name type="scientific">Cacopsylla melanoneura</name>
    <dbReference type="NCBI Taxonomy" id="428564"/>
    <lineage>
        <taxon>Eukaryota</taxon>
        <taxon>Metazoa</taxon>
        <taxon>Ecdysozoa</taxon>
        <taxon>Arthropoda</taxon>
        <taxon>Hexapoda</taxon>
        <taxon>Insecta</taxon>
        <taxon>Pterygota</taxon>
        <taxon>Neoptera</taxon>
        <taxon>Paraneoptera</taxon>
        <taxon>Hemiptera</taxon>
        <taxon>Sternorrhyncha</taxon>
        <taxon>Psylloidea</taxon>
        <taxon>Psyllidae</taxon>
        <taxon>Psyllinae</taxon>
        <taxon>Cacopsylla</taxon>
    </lineage>
</organism>
<protein>
    <submittedName>
        <fullName evidence="8">Enhancer of mRNA-decapping protein 4</fullName>
    </submittedName>
</protein>
<feature type="region of interest" description="Disordered" evidence="6">
    <location>
        <begin position="854"/>
        <end position="938"/>
    </location>
</feature>
<dbReference type="InterPro" id="IPR044938">
    <property type="entry name" value="EDC4_C_sf"/>
</dbReference>
<feature type="compositionally biased region" description="Basic residues" evidence="6">
    <location>
        <begin position="606"/>
        <end position="643"/>
    </location>
</feature>
<keyword evidence="5" id="KW-0175">Coiled coil</keyword>
<feature type="coiled-coil region" evidence="5">
    <location>
        <begin position="164"/>
        <end position="198"/>
    </location>
</feature>
<feature type="compositionally biased region" description="Pro residues" evidence="6">
    <location>
        <begin position="565"/>
        <end position="577"/>
    </location>
</feature>
<dbReference type="PANTHER" id="PTHR15598:SF5">
    <property type="entry name" value="ENHANCER OF MRNA-DECAPPING PROTEIN 4"/>
    <property type="match status" value="1"/>
</dbReference>
<accession>A0A8D8WKW9</accession>
<evidence type="ECO:0000256" key="2">
    <source>
        <dbReference type="ARBA" id="ARBA00022490"/>
    </source>
</evidence>
<feature type="compositionally biased region" description="Low complexity" evidence="6">
    <location>
        <begin position="1"/>
        <end position="39"/>
    </location>
</feature>
<evidence type="ECO:0000256" key="5">
    <source>
        <dbReference type="SAM" id="Coils"/>
    </source>
</evidence>
<dbReference type="Gene3D" id="6.10.140.270">
    <property type="match status" value="1"/>
</dbReference>
<comment type="subcellular location">
    <subcellularLocation>
        <location evidence="1">Cytoplasm</location>
    </subcellularLocation>
</comment>
<feature type="compositionally biased region" description="Pro residues" evidence="6">
    <location>
        <begin position="328"/>
        <end position="504"/>
    </location>
</feature>
<reference evidence="8" key="1">
    <citation type="submission" date="2021-05" db="EMBL/GenBank/DDBJ databases">
        <authorList>
            <person name="Alioto T."/>
            <person name="Alioto T."/>
            <person name="Gomez Garrido J."/>
        </authorList>
    </citation>
    <scope>NUCLEOTIDE SEQUENCE</scope>
</reference>
<feature type="compositionally biased region" description="Basic and acidic residues" evidence="6">
    <location>
        <begin position="667"/>
        <end position="676"/>
    </location>
</feature>
<evidence type="ECO:0000256" key="1">
    <source>
        <dbReference type="ARBA" id="ARBA00004496"/>
    </source>
</evidence>
<evidence type="ECO:0000313" key="8">
    <source>
        <dbReference type="EMBL" id="CAG6662658.1"/>
    </source>
</evidence>
<feature type="compositionally biased region" description="Acidic residues" evidence="6">
    <location>
        <begin position="740"/>
        <end position="750"/>
    </location>
</feature>
<keyword evidence="4" id="KW-0677">Repeat</keyword>
<feature type="compositionally biased region" description="Basic and acidic residues" evidence="6">
    <location>
        <begin position="688"/>
        <end position="698"/>
    </location>
</feature>